<reference evidence="1" key="1">
    <citation type="submission" date="2016-03" db="EMBL/GenBank/DDBJ databases">
        <authorList>
            <person name="Ploux O."/>
        </authorList>
    </citation>
    <scope>NUCLEOTIDE SEQUENCE</scope>
    <source>
        <strain evidence="1">UC10</strain>
    </source>
</reference>
<dbReference type="AlphaFoldDB" id="A0A1Y5PCH1"/>
<organism evidence="1">
    <name type="scientific">uncultured Mycobacterium sp</name>
    <dbReference type="NCBI Taxonomy" id="171292"/>
    <lineage>
        <taxon>Bacteria</taxon>
        <taxon>Bacillati</taxon>
        <taxon>Actinomycetota</taxon>
        <taxon>Actinomycetes</taxon>
        <taxon>Mycobacteriales</taxon>
        <taxon>Mycobacteriaceae</taxon>
        <taxon>Mycobacterium</taxon>
        <taxon>environmental samples</taxon>
    </lineage>
</organism>
<evidence type="ECO:0000313" key="1">
    <source>
        <dbReference type="EMBL" id="SBS76416.1"/>
    </source>
</evidence>
<protein>
    <submittedName>
        <fullName evidence="1">Uncharacterized protein</fullName>
    </submittedName>
</protein>
<proteinExistence type="predicted"/>
<sequence>MGMQIGDWSPISSDICANAHRHVGGFCLLRGEGLEYAEASSEMVQPFNLSLGKDHRVLTGRANDDATIGHALCRCGYPHGIADYDSVQLLGRFH</sequence>
<accession>A0A1Y5PCH1</accession>
<dbReference type="EMBL" id="FLQS01000025">
    <property type="protein sequence ID" value="SBS76416.1"/>
    <property type="molecule type" value="Genomic_DNA"/>
</dbReference>
<gene>
    <name evidence="1" type="ORF">MHPYR_310080</name>
</gene>
<name>A0A1Y5PCH1_9MYCO</name>